<evidence type="ECO:0000256" key="5">
    <source>
        <dbReference type="ARBA" id="ARBA00023002"/>
    </source>
</evidence>
<dbReference type="PRINTS" id="PR00368">
    <property type="entry name" value="FADPNR"/>
</dbReference>
<organism evidence="9 10">
    <name type="scientific">Selenomonas bovis</name>
    <dbReference type="NCBI Taxonomy" id="416586"/>
    <lineage>
        <taxon>Bacteria</taxon>
        <taxon>Bacillati</taxon>
        <taxon>Bacillota</taxon>
        <taxon>Negativicutes</taxon>
        <taxon>Selenomonadales</taxon>
        <taxon>Selenomonadaceae</taxon>
        <taxon>Selenomonas</taxon>
    </lineage>
</organism>
<keyword evidence="6" id="KW-0520">NAD</keyword>
<keyword evidence="5" id="KW-0560">Oxidoreductase</keyword>
<dbReference type="PANTHER" id="PTHR43706">
    <property type="entry name" value="NADH DEHYDROGENASE"/>
    <property type="match status" value="1"/>
</dbReference>
<dbReference type="PRINTS" id="PR00411">
    <property type="entry name" value="PNDRDTASEI"/>
</dbReference>
<evidence type="ECO:0000259" key="8">
    <source>
        <dbReference type="Pfam" id="PF07992"/>
    </source>
</evidence>
<name>A0A848B3R7_9FIRM</name>
<dbReference type="Gene3D" id="3.50.50.100">
    <property type="match status" value="1"/>
</dbReference>
<evidence type="ECO:0000256" key="4">
    <source>
        <dbReference type="ARBA" id="ARBA00022827"/>
    </source>
</evidence>
<dbReference type="RefSeq" id="WP_019542306.1">
    <property type="nucleotide sequence ID" value="NZ_JABAFA010000013.1"/>
</dbReference>
<dbReference type="InterPro" id="IPR045024">
    <property type="entry name" value="NDH-2"/>
</dbReference>
<dbReference type="InterPro" id="IPR023753">
    <property type="entry name" value="FAD/NAD-binding_dom"/>
</dbReference>
<reference evidence="9 10" key="1">
    <citation type="submission" date="2020-04" db="EMBL/GenBank/DDBJ databases">
        <authorList>
            <person name="Hitch T.C.A."/>
            <person name="Wylensek D."/>
            <person name="Clavel T."/>
        </authorList>
    </citation>
    <scope>NUCLEOTIDE SEQUENCE [LARGE SCALE GENOMIC DNA]</scope>
    <source>
        <strain evidence="9 10">PG-130-P53-12</strain>
    </source>
</reference>
<dbReference type="InterPro" id="IPR036188">
    <property type="entry name" value="FAD/NAD-bd_sf"/>
</dbReference>
<feature type="domain" description="FAD/NAD(P)-binding" evidence="8">
    <location>
        <begin position="7"/>
        <end position="311"/>
    </location>
</feature>
<evidence type="ECO:0000256" key="7">
    <source>
        <dbReference type="ARBA" id="ARBA00047599"/>
    </source>
</evidence>
<dbReference type="SUPFAM" id="SSF51905">
    <property type="entry name" value="FAD/NAD(P)-binding domain"/>
    <property type="match status" value="1"/>
</dbReference>
<proteinExistence type="inferred from homology"/>
<keyword evidence="4" id="KW-0274">FAD</keyword>
<dbReference type="Pfam" id="PF07992">
    <property type="entry name" value="Pyr_redox_2"/>
    <property type="match status" value="1"/>
</dbReference>
<gene>
    <name evidence="9" type="ORF">HF878_05240</name>
</gene>
<evidence type="ECO:0000313" key="10">
    <source>
        <dbReference type="Proteomes" id="UP000543804"/>
    </source>
</evidence>
<accession>A0A848B3R7</accession>
<evidence type="ECO:0000313" key="9">
    <source>
        <dbReference type="EMBL" id="NMD98889.1"/>
    </source>
</evidence>
<comment type="similarity">
    <text evidence="1">Belongs to the NADH dehydrogenase family.</text>
</comment>
<dbReference type="EMBL" id="JABAFA010000013">
    <property type="protein sequence ID" value="NMD98889.1"/>
    <property type="molecule type" value="Genomic_DNA"/>
</dbReference>
<dbReference type="Proteomes" id="UP000543804">
    <property type="component" value="Unassembled WGS sequence"/>
</dbReference>
<keyword evidence="10" id="KW-1185">Reference proteome</keyword>
<comment type="caution">
    <text evidence="9">The sequence shown here is derived from an EMBL/GenBank/DDBJ whole genome shotgun (WGS) entry which is preliminary data.</text>
</comment>
<dbReference type="EC" id="1.6.5.9" evidence="2"/>
<evidence type="ECO:0000256" key="1">
    <source>
        <dbReference type="ARBA" id="ARBA00005272"/>
    </source>
</evidence>
<evidence type="ECO:0000256" key="2">
    <source>
        <dbReference type="ARBA" id="ARBA00012637"/>
    </source>
</evidence>
<comment type="catalytic activity">
    <reaction evidence="7">
        <text>a quinone + NADH + H(+) = a quinol + NAD(+)</text>
        <dbReference type="Rhea" id="RHEA:46160"/>
        <dbReference type="ChEBI" id="CHEBI:15378"/>
        <dbReference type="ChEBI" id="CHEBI:24646"/>
        <dbReference type="ChEBI" id="CHEBI:57540"/>
        <dbReference type="ChEBI" id="CHEBI:57945"/>
        <dbReference type="ChEBI" id="CHEBI:132124"/>
        <dbReference type="EC" id="1.6.5.9"/>
    </reaction>
</comment>
<dbReference type="PANTHER" id="PTHR43706:SF47">
    <property type="entry name" value="EXTERNAL NADH-UBIQUINONE OXIDOREDUCTASE 1, MITOCHONDRIAL-RELATED"/>
    <property type="match status" value="1"/>
</dbReference>
<protein>
    <recommendedName>
        <fullName evidence="2">NADH:ubiquinone reductase (non-electrogenic)</fullName>
        <ecNumber evidence="2">1.6.5.9</ecNumber>
    </recommendedName>
</protein>
<evidence type="ECO:0000256" key="3">
    <source>
        <dbReference type="ARBA" id="ARBA00022630"/>
    </source>
</evidence>
<dbReference type="AlphaFoldDB" id="A0A848B3R7"/>
<sequence length="418" mass="46705">MSEKKPHIVIVGAGFGGIKLAQTLAKEDVEITLVDRHNFHLFQPLLYQVSTAILSEDEIAYPVRAYFRKNQNVEFFMAKAQGVDQARRVLLTNHGEVPYDYLVLAAGSTTNFFGMETVERNSYGMKTLQEALHIRNHVLHMFERANKREDSEEERRRMLTFVVVGGGPTGIEEAGAIAELVDIQRKEFHRLDFSEVSVKLIEATGHVLPMLTQDMQDEVIRVLEKKGVEVLLNTQVVDNDGNTLRLKDGSSIPTKTVIWAAGVKAVPFIANCGGEVDRGGRIVVDEHLRVEGSDRVFAIGDCAHFQHGTERPLATVAPVATQGALVCARNIVHLLHGETQLETFQYKDMGTMATIGRGRAVIENGSFKMKGLLAWFAWMFVHLLRLSGAHTNITVCLKWFWNFVSGLRLGRIITNIEL</sequence>
<keyword evidence="3" id="KW-0285">Flavoprotein</keyword>
<dbReference type="GO" id="GO:0050136">
    <property type="term" value="F:NADH dehydrogenase (quinone) (non-electrogenic) activity"/>
    <property type="evidence" value="ECO:0007669"/>
    <property type="project" value="UniProtKB-EC"/>
</dbReference>
<evidence type="ECO:0000256" key="6">
    <source>
        <dbReference type="ARBA" id="ARBA00023027"/>
    </source>
</evidence>